<reference evidence="1" key="1">
    <citation type="submission" date="2024-02" db="EMBL/GenBank/DDBJ databases">
        <title>Metagenome Assembled Genome of Zalaria obscura JY119.</title>
        <authorList>
            <person name="Vighnesh L."/>
            <person name="Jagadeeshwari U."/>
            <person name="Venkata Ramana C."/>
            <person name="Sasikala C."/>
        </authorList>
    </citation>
    <scope>NUCLEOTIDE SEQUENCE</scope>
    <source>
        <strain evidence="1">JY119</strain>
    </source>
</reference>
<dbReference type="Proteomes" id="UP001320706">
    <property type="component" value="Unassembled WGS sequence"/>
</dbReference>
<comment type="caution">
    <text evidence="1">The sequence shown here is derived from an EMBL/GenBank/DDBJ whole genome shotgun (WGS) entry which is preliminary data.</text>
</comment>
<proteinExistence type="predicted"/>
<gene>
    <name evidence="1" type="ORF">M8818_003005</name>
</gene>
<keyword evidence="2" id="KW-1185">Reference proteome</keyword>
<accession>A0ACC3SFM9</accession>
<evidence type="ECO:0000313" key="1">
    <source>
        <dbReference type="EMBL" id="KAK8212840.1"/>
    </source>
</evidence>
<name>A0ACC3SFM9_9PEZI</name>
<organism evidence="1 2">
    <name type="scientific">Zalaria obscura</name>
    <dbReference type="NCBI Taxonomy" id="2024903"/>
    <lineage>
        <taxon>Eukaryota</taxon>
        <taxon>Fungi</taxon>
        <taxon>Dikarya</taxon>
        <taxon>Ascomycota</taxon>
        <taxon>Pezizomycotina</taxon>
        <taxon>Dothideomycetes</taxon>
        <taxon>Dothideomycetidae</taxon>
        <taxon>Dothideales</taxon>
        <taxon>Zalariaceae</taxon>
        <taxon>Zalaria</taxon>
    </lineage>
</organism>
<protein>
    <submittedName>
        <fullName evidence="1">Uncharacterized protein</fullName>
    </submittedName>
</protein>
<sequence>MVSSTAELFHPGRCVRPAQRPDSSRTRPQFLHFHTRTRPQQENARRCYDQLRSICVSLFGVRPCSTERPGGCGIVVHTHVTMNANGKSILQSHV</sequence>
<dbReference type="EMBL" id="JAMKPW020000012">
    <property type="protein sequence ID" value="KAK8212840.1"/>
    <property type="molecule type" value="Genomic_DNA"/>
</dbReference>
<evidence type="ECO:0000313" key="2">
    <source>
        <dbReference type="Proteomes" id="UP001320706"/>
    </source>
</evidence>